<accession>A0A0F8YAJ9</accession>
<organism evidence="1">
    <name type="scientific">marine sediment metagenome</name>
    <dbReference type="NCBI Taxonomy" id="412755"/>
    <lineage>
        <taxon>unclassified sequences</taxon>
        <taxon>metagenomes</taxon>
        <taxon>ecological metagenomes</taxon>
    </lineage>
</organism>
<dbReference type="EMBL" id="LAZR01054507">
    <property type="protein sequence ID" value="KKK78403.1"/>
    <property type="molecule type" value="Genomic_DNA"/>
</dbReference>
<evidence type="ECO:0000313" key="1">
    <source>
        <dbReference type="EMBL" id="KKK78403.1"/>
    </source>
</evidence>
<comment type="caution">
    <text evidence="1">The sequence shown here is derived from an EMBL/GenBank/DDBJ whole genome shotgun (WGS) entry which is preliminary data.</text>
</comment>
<proteinExistence type="predicted"/>
<gene>
    <name evidence="1" type="ORF">LCGC14_2843920</name>
</gene>
<sequence length="66" mass="7412">MSLAKCPTTARVIKRMENRAAAAMAKFGVPMKDAKMGTISWLRELQEELLDGAVYIEAVIERLEEE</sequence>
<name>A0A0F8YAJ9_9ZZZZ</name>
<dbReference type="AlphaFoldDB" id="A0A0F8YAJ9"/>
<protein>
    <submittedName>
        <fullName evidence="1">Uncharacterized protein</fullName>
    </submittedName>
</protein>
<reference evidence="1" key="1">
    <citation type="journal article" date="2015" name="Nature">
        <title>Complex archaea that bridge the gap between prokaryotes and eukaryotes.</title>
        <authorList>
            <person name="Spang A."/>
            <person name="Saw J.H."/>
            <person name="Jorgensen S.L."/>
            <person name="Zaremba-Niedzwiedzka K."/>
            <person name="Martijn J."/>
            <person name="Lind A.E."/>
            <person name="van Eijk R."/>
            <person name="Schleper C."/>
            <person name="Guy L."/>
            <person name="Ettema T.J."/>
        </authorList>
    </citation>
    <scope>NUCLEOTIDE SEQUENCE</scope>
</reference>